<proteinExistence type="predicted"/>
<name>B8GEE5_METPE</name>
<dbReference type="HOGENOM" id="CLU_184179_0_0_2"/>
<dbReference type="GeneID" id="7272086"/>
<keyword evidence="2" id="KW-1185">Reference proteome</keyword>
<reference evidence="1 2" key="1">
    <citation type="journal article" date="2015" name="Genome Announc.">
        <title>Complete Genome Sequence of Methanosphaerula palustris E1-9CT, a Hydrogenotrophic Methanogen Isolated from a Minerotrophic Fen Peatland.</title>
        <authorList>
            <person name="Cadillo-Quiroz H."/>
            <person name="Browne P."/>
            <person name="Kyrpides N."/>
            <person name="Woyke T."/>
            <person name="Goodwin L."/>
            <person name="Detter C."/>
            <person name="Yavitt J.B."/>
            <person name="Zinder S.H."/>
        </authorList>
    </citation>
    <scope>NUCLEOTIDE SEQUENCE [LARGE SCALE GENOMIC DNA]</scope>
    <source>
        <strain evidence="2">ATCC BAA-1556 / DSM 19958 / E1-9c</strain>
    </source>
</reference>
<dbReference type="KEGG" id="mpl:Mpal_2365"/>
<dbReference type="AlphaFoldDB" id="B8GEE5"/>
<dbReference type="Proteomes" id="UP000002457">
    <property type="component" value="Chromosome"/>
</dbReference>
<evidence type="ECO:0000313" key="2">
    <source>
        <dbReference type="Proteomes" id="UP000002457"/>
    </source>
</evidence>
<dbReference type="OrthoDB" id="145834at2157"/>
<sequence length="78" mass="8938">MVEEAELYDIIIPPGVPRSIITDVVKKFDVELADRRERISFANMDGDEREVLAFRGTKPVLEEVEAYVRAELIQFIGE</sequence>
<protein>
    <submittedName>
        <fullName evidence="1">Uncharacterized protein</fullName>
    </submittedName>
</protein>
<dbReference type="eggNOG" id="arCOG03365">
    <property type="taxonomic scope" value="Archaea"/>
</dbReference>
<evidence type="ECO:0000313" key="1">
    <source>
        <dbReference type="EMBL" id="ACL17646.1"/>
    </source>
</evidence>
<dbReference type="RefSeq" id="WP_012618965.1">
    <property type="nucleotide sequence ID" value="NC_011832.1"/>
</dbReference>
<organism evidence="1 2">
    <name type="scientific">Methanosphaerula palustris (strain ATCC BAA-1556 / DSM 19958 / E1-9c)</name>
    <dbReference type="NCBI Taxonomy" id="521011"/>
    <lineage>
        <taxon>Archaea</taxon>
        <taxon>Methanobacteriati</taxon>
        <taxon>Methanobacteriota</taxon>
        <taxon>Stenosarchaea group</taxon>
        <taxon>Methanomicrobia</taxon>
        <taxon>Methanomicrobiales</taxon>
        <taxon>Methanoregulaceae</taxon>
        <taxon>Methanosphaerula</taxon>
    </lineage>
</organism>
<accession>B8GEE5</accession>
<dbReference type="STRING" id="521011.Mpal_2365"/>
<dbReference type="EMBL" id="CP001338">
    <property type="protein sequence ID" value="ACL17646.1"/>
    <property type="molecule type" value="Genomic_DNA"/>
</dbReference>
<gene>
    <name evidence="1" type="ordered locus">Mpal_2365</name>
</gene>